<feature type="chain" id="PRO_5043023624" evidence="1">
    <location>
        <begin position="19"/>
        <end position="102"/>
    </location>
</feature>
<organism evidence="2 3">
    <name type="scientific">Trichostrongylus colubriformis</name>
    <name type="common">Black scour worm</name>
    <dbReference type="NCBI Taxonomy" id="6319"/>
    <lineage>
        <taxon>Eukaryota</taxon>
        <taxon>Metazoa</taxon>
        <taxon>Ecdysozoa</taxon>
        <taxon>Nematoda</taxon>
        <taxon>Chromadorea</taxon>
        <taxon>Rhabditida</taxon>
        <taxon>Rhabditina</taxon>
        <taxon>Rhabditomorpha</taxon>
        <taxon>Strongyloidea</taxon>
        <taxon>Trichostrongylidae</taxon>
        <taxon>Trichostrongylus</taxon>
    </lineage>
</organism>
<evidence type="ECO:0000313" key="2">
    <source>
        <dbReference type="EMBL" id="KAK5969020.1"/>
    </source>
</evidence>
<dbReference type="EMBL" id="WIXE01020693">
    <property type="protein sequence ID" value="KAK5969020.1"/>
    <property type="molecule type" value="Genomic_DNA"/>
</dbReference>
<gene>
    <name evidence="2" type="ORF">GCK32_004850</name>
</gene>
<accession>A0AAN8F1N3</accession>
<name>A0AAN8F1N3_TRICO</name>
<reference evidence="2 3" key="1">
    <citation type="submission" date="2019-10" db="EMBL/GenBank/DDBJ databases">
        <title>Assembly and Annotation for the nematode Trichostrongylus colubriformis.</title>
        <authorList>
            <person name="Martin J."/>
        </authorList>
    </citation>
    <scope>NUCLEOTIDE SEQUENCE [LARGE SCALE GENOMIC DNA]</scope>
    <source>
        <strain evidence="2">G859</strain>
        <tissue evidence="2">Whole worm</tissue>
    </source>
</reference>
<comment type="caution">
    <text evidence="2">The sequence shown here is derived from an EMBL/GenBank/DDBJ whole genome shotgun (WGS) entry which is preliminary data.</text>
</comment>
<evidence type="ECO:0000313" key="3">
    <source>
        <dbReference type="Proteomes" id="UP001331761"/>
    </source>
</evidence>
<evidence type="ECO:0000256" key="1">
    <source>
        <dbReference type="SAM" id="SignalP"/>
    </source>
</evidence>
<keyword evidence="3" id="KW-1185">Reference proteome</keyword>
<protein>
    <submittedName>
        <fullName evidence="2">Uncharacterized protein</fullName>
    </submittedName>
</protein>
<sequence length="102" mass="11328">MLFGLFVTSFLALQVVNGLQSNDDGSSEIPSHTFIAQPPLAALPDMTNARAMIHPPGFAPPKDFHQQLRTDESMGFVVRRGTAKIMGYSRRKPAEELSEERR</sequence>
<keyword evidence="1" id="KW-0732">Signal</keyword>
<dbReference type="Proteomes" id="UP001331761">
    <property type="component" value="Unassembled WGS sequence"/>
</dbReference>
<feature type="signal peptide" evidence="1">
    <location>
        <begin position="1"/>
        <end position="18"/>
    </location>
</feature>
<proteinExistence type="predicted"/>
<dbReference type="AlphaFoldDB" id="A0AAN8F1N3"/>